<reference evidence="2 3" key="1">
    <citation type="submission" date="2024-01" db="EMBL/GenBank/DDBJ databases">
        <title>A draft genome for a cacao thread blight-causing isolate of Paramarasmius palmivorus.</title>
        <authorList>
            <person name="Baruah I.K."/>
            <person name="Bukari Y."/>
            <person name="Amoako-Attah I."/>
            <person name="Meinhardt L.W."/>
            <person name="Bailey B.A."/>
            <person name="Cohen S.P."/>
        </authorList>
    </citation>
    <scope>NUCLEOTIDE SEQUENCE [LARGE SCALE GENOMIC DNA]</scope>
    <source>
        <strain evidence="2 3">GH-12</strain>
    </source>
</reference>
<proteinExistence type="predicted"/>
<feature type="region of interest" description="Disordered" evidence="1">
    <location>
        <begin position="747"/>
        <end position="784"/>
    </location>
</feature>
<feature type="compositionally biased region" description="Polar residues" evidence="1">
    <location>
        <begin position="308"/>
        <end position="320"/>
    </location>
</feature>
<dbReference type="Proteomes" id="UP001383192">
    <property type="component" value="Unassembled WGS sequence"/>
</dbReference>
<sequence length="784" mass="86013">MSSVSAPKGAGRKPKRQKASVNSPSEAASGPADSAPSAPDTVHAQKDPSSLPAIPTVPRQHNTRAKNKDIHPGNAHHAYTQTRRPSAVVAAEREEQEKQAVEVERKRLEACNRLAALEDEVQAEMKELTTNFAKPARSVPPLVSKPPTSKKKKSDIQAERDALLKRLDELNDRAVSDDEIEVFSSREDNLSEDETNLARVQHNSDEDDTTERPKDPEVDSDDVVELVQDQTQTKSRGRKVPRTSRAEVNELRSNPATSGSNPTSTPTVTTSTAASTTSSQPPTAKSLKKRKKRPASATDSRSKKAKTNELSPSAHPTSAFPSGLKKITKPKKQVIINEAEESMLREGQSVGFDDNHTAELGERQLLQGNSEGAKIPIKIEEKPLQLPVGKAARNDGEKRFTSKHLPEFILKAGGDRKIFTPLVKEAAGYIHSWCPLKKSLVESVVKRGFGKEVTLAESGKDAVSVVANQKVVNLRHELATGATDIVQDYIKAHWTTRPPPQDEDEETEWVFRTEGDVAEWAKYMTRKFSIPPSTVQLSPMHFADFEVDGDTGEVLLRQGMFQHELLLRTLAIYFAHVDSIPQNIKRYDIDDDGKPRYPFGALEMSIQALERALTLFHTGKLVPCGDFSYLNWGAIGVLDSRGNTTKFLRHDEFHSTIKRLTADRWKAIIEGAKQYMKPKRGATPSKPAKKRSLPKEEVDEDSGDGDDELDIMMSDPPEPLEVVVPAVAAGQGPKGIIQVLEAQEALPPAGLNGQVSMEVTEDGDGEEDANEGSEIDSEVAVGDD</sequence>
<evidence type="ECO:0000256" key="1">
    <source>
        <dbReference type="SAM" id="MobiDB-lite"/>
    </source>
</evidence>
<feature type="compositionally biased region" description="Acidic residues" evidence="1">
    <location>
        <begin position="759"/>
        <end position="784"/>
    </location>
</feature>
<comment type="caution">
    <text evidence="2">The sequence shown here is derived from an EMBL/GenBank/DDBJ whole genome shotgun (WGS) entry which is preliminary data.</text>
</comment>
<accession>A0AAW0BTS4</accession>
<dbReference type="AlphaFoldDB" id="A0AAW0BTS4"/>
<feature type="compositionally biased region" description="Low complexity" evidence="1">
    <location>
        <begin position="23"/>
        <end position="39"/>
    </location>
</feature>
<feature type="compositionally biased region" description="Acidic residues" evidence="1">
    <location>
        <begin position="697"/>
        <end position="710"/>
    </location>
</feature>
<dbReference type="EMBL" id="JAYKXP010000082">
    <property type="protein sequence ID" value="KAK7029507.1"/>
    <property type="molecule type" value="Genomic_DNA"/>
</dbReference>
<feature type="region of interest" description="Disordered" evidence="1">
    <location>
        <begin position="1"/>
        <end position="98"/>
    </location>
</feature>
<feature type="compositionally biased region" description="Low complexity" evidence="1">
    <location>
        <begin position="253"/>
        <end position="285"/>
    </location>
</feature>
<feature type="region of interest" description="Disordered" evidence="1">
    <location>
        <begin position="676"/>
        <end position="716"/>
    </location>
</feature>
<keyword evidence="3" id="KW-1185">Reference proteome</keyword>
<gene>
    <name evidence="2" type="ORF">VNI00_014540</name>
</gene>
<organism evidence="2 3">
    <name type="scientific">Paramarasmius palmivorus</name>
    <dbReference type="NCBI Taxonomy" id="297713"/>
    <lineage>
        <taxon>Eukaryota</taxon>
        <taxon>Fungi</taxon>
        <taxon>Dikarya</taxon>
        <taxon>Basidiomycota</taxon>
        <taxon>Agaricomycotina</taxon>
        <taxon>Agaricomycetes</taxon>
        <taxon>Agaricomycetidae</taxon>
        <taxon>Agaricales</taxon>
        <taxon>Marasmiineae</taxon>
        <taxon>Marasmiaceae</taxon>
        <taxon>Paramarasmius</taxon>
    </lineage>
</organism>
<protein>
    <submittedName>
        <fullName evidence="2">Uncharacterized protein</fullName>
    </submittedName>
</protein>
<evidence type="ECO:0000313" key="3">
    <source>
        <dbReference type="Proteomes" id="UP001383192"/>
    </source>
</evidence>
<feature type="region of interest" description="Disordered" evidence="1">
    <location>
        <begin position="129"/>
        <end position="157"/>
    </location>
</feature>
<evidence type="ECO:0000313" key="2">
    <source>
        <dbReference type="EMBL" id="KAK7029507.1"/>
    </source>
</evidence>
<feature type="region of interest" description="Disordered" evidence="1">
    <location>
        <begin position="171"/>
        <end position="326"/>
    </location>
</feature>
<name>A0AAW0BTS4_9AGAR</name>